<dbReference type="SMART" id="SM00271">
    <property type="entry name" value="DnaJ"/>
    <property type="match status" value="1"/>
</dbReference>
<dbReference type="Proteomes" id="UP000655225">
    <property type="component" value="Unassembled WGS sequence"/>
</dbReference>
<keyword evidence="4" id="KW-1185">Reference proteome</keyword>
<dbReference type="Gene3D" id="1.10.287.110">
    <property type="entry name" value="DnaJ domain"/>
    <property type="match status" value="1"/>
</dbReference>
<accession>A0A834ZUX1</accession>
<dbReference type="OMA" id="VYPTRRW"/>
<dbReference type="CDD" id="cd06257">
    <property type="entry name" value="DnaJ"/>
    <property type="match status" value="1"/>
</dbReference>
<reference evidence="3 4" key="1">
    <citation type="submission" date="2020-04" db="EMBL/GenBank/DDBJ databases">
        <title>Plant Genome Project.</title>
        <authorList>
            <person name="Zhang R.-G."/>
        </authorList>
    </citation>
    <scope>NUCLEOTIDE SEQUENCE [LARGE SCALE GENOMIC DNA]</scope>
    <source>
        <strain evidence="3">YNK0</strain>
        <tissue evidence="3">Leaf</tissue>
    </source>
</reference>
<dbReference type="EMBL" id="JABCRI010000001">
    <property type="protein sequence ID" value="KAF8414305.1"/>
    <property type="molecule type" value="Genomic_DNA"/>
</dbReference>
<evidence type="ECO:0000259" key="2">
    <source>
        <dbReference type="PROSITE" id="PS50076"/>
    </source>
</evidence>
<protein>
    <recommendedName>
        <fullName evidence="2">J domain-containing protein</fullName>
    </recommendedName>
</protein>
<dbReference type="InterPro" id="IPR018253">
    <property type="entry name" value="DnaJ_domain_CS"/>
</dbReference>
<comment type="caution">
    <text evidence="3">The sequence shown here is derived from an EMBL/GenBank/DDBJ whole genome shotgun (WGS) entry which is preliminary data.</text>
</comment>
<dbReference type="Pfam" id="PF00226">
    <property type="entry name" value="DnaJ"/>
    <property type="match status" value="1"/>
</dbReference>
<feature type="domain" description="J" evidence="2">
    <location>
        <begin position="53"/>
        <end position="121"/>
    </location>
</feature>
<dbReference type="InterPro" id="IPR036869">
    <property type="entry name" value="J_dom_sf"/>
</dbReference>
<dbReference type="InterPro" id="IPR001623">
    <property type="entry name" value="DnaJ_domain"/>
</dbReference>
<dbReference type="SUPFAM" id="SSF46565">
    <property type="entry name" value="Chaperone J-domain"/>
    <property type="match status" value="1"/>
</dbReference>
<dbReference type="PRINTS" id="PR00625">
    <property type="entry name" value="JDOMAIN"/>
</dbReference>
<dbReference type="AlphaFoldDB" id="A0A834ZUX1"/>
<evidence type="ECO:0000313" key="4">
    <source>
        <dbReference type="Proteomes" id="UP000655225"/>
    </source>
</evidence>
<gene>
    <name evidence="3" type="ORF">HHK36_002307</name>
</gene>
<organism evidence="3 4">
    <name type="scientific">Tetracentron sinense</name>
    <name type="common">Spur-leaf</name>
    <dbReference type="NCBI Taxonomy" id="13715"/>
    <lineage>
        <taxon>Eukaryota</taxon>
        <taxon>Viridiplantae</taxon>
        <taxon>Streptophyta</taxon>
        <taxon>Embryophyta</taxon>
        <taxon>Tracheophyta</taxon>
        <taxon>Spermatophyta</taxon>
        <taxon>Magnoliopsida</taxon>
        <taxon>Trochodendrales</taxon>
        <taxon>Trochodendraceae</taxon>
        <taxon>Tetracentron</taxon>
    </lineage>
</organism>
<feature type="region of interest" description="Disordered" evidence="1">
    <location>
        <begin position="128"/>
        <end position="149"/>
    </location>
</feature>
<dbReference type="PROSITE" id="PS50076">
    <property type="entry name" value="DNAJ_2"/>
    <property type="match status" value="1"/>
</dbReference>
<name>A0A834ZUX1_TETSI</name>
<evidence type="ECO:0000313" key="3">
    <source>
        <dbReference type="EMBL" id="KAF8414305.1"/>
    </source>
</evidence>
<dbReference type="OrthoDB" id="445556at2759"/>
<proteinExistence type="predicted"/>
<dbReference type="PANTHER" id="PTHR45432:SF2">
    <property type="entry name" value="CHAPERONE PROTEIN DNAJ 11, CHLOROPLASTIC"/>
    <property type="match status" value="1"/>
</dbReference>
<sequence length="149" mass="16786">MFGTLTFPTAASSPQFIYRSYRKMISSSRSPSKITIQAFSQTASRVYARKPANLYEILRIKETASQVEIKTAYRSLAKLFHPDATASDSDSDSDGRDFMEIHSAYATLSDATARARYDLSIGTERLPSYSTGNRPGFGQTRRWETDQCW</sequence>
<dbReference type="PANTHER" id="PTHR45432">
    <property type="entry name" value="CHAPERONE PROTEIN DNAJ 11, CHLOROPLASTIC-LIKE"/>
    <property type="match status" value="1"/>
</dbReference>
<dbReference type="PROSITE" id="PS00636">
    <property type="entry name" value="DNAJ_1"/>
    <property type="match status" value="1"/>
</dbReference>
<evidence type="ECO:0000256" key="1">
    <source>
        <dbReference type="SAM" id="MobiDB-lite"/>
    </source>
</evidence>